<dbReference type="GO" id="GO:0051087">
    <property type="term" value="F:protein-folding chaperone binding"/>
    <property type="evidence" value="ECO:0007669"/>
    <property type="project" value="InterPro"/>
</dbReference>
<dbReference type="Proteomes" id="UP000009328">
    <property type="component" value="Unassembled WGS sequence"/>
</dbReference>
<accession>K0L023</accession>
<dbReference type="InterPro" id="IPR023393">
    <property type="entry name" value="START-like_dom_sf"/>
</dbReference>
<dbReference type="CDD" id="cd08892">
    <property type="entry name" value="SRPBCC_Aha1"/>
    <property type="match status" value="1"/>
</dbReference>
<dbReference type="InParanoid" id="K0L023"/>
<feature type="region of interest" description="Disordered" evidence="2">
    <location>
        <begin position="162"/>
        <end position="205"/>
    </location>
</feature>
<evidence type="ECO:0000313" key="4">
    <source>
        <dbReference type="EMBL" id="CCH46738.1"/>
    </source>
</evidence>
<dbReference type="PANTHER" id="PTHR13009">
    <property type="entry name" value="HEAT SHOCK PROTEIN 90 HSP90 CO-CHAPERONE AHA-1"/>
    <property type="match status" value="1"/>
</dbReference>
<comment type="similarity">
    <text evidence="1">Belongs to the AHA1 family.</text>
</comment>
<dbReference type="InterPro" id="IPR015310">
    <property type="entry name" value="AHSA1-like_N"/>
</dbReference>
<dbReference type="SUPFAM" id="SSF103111">
    <property type="entry name" value="Activator of Hsp90 ATPase, Aha1"/>
    <property type="match status" value="1"/>
</dbReference>
<dbReference type="GO" id="GO:0005829">
    <property type="term" value="C:cytosol"/>
    <property type="evidence" value="ECO:0007669"/>
    <property type="project" value="TreeGrafter"/>
</dbReference>
<dbReference type="STRING" id="1206466.K0L023"/>
<dbReference type="SMART" id="SM01000">
    <property type="entry name" value="Aha1_N"/>
    <property type="match status" value="1"/>
</dbReference>
<comment type="caution">
    <text evidence="4">The sequence shown here is derived from an EMBL/GenBank/DDBJ whole genome shotgun (WGS) entry which is preliminary data.</text>
</comment>
<gene>
    <name evidence="4" type="ORF">BN7_6336</name>
</gene>
<protein>
    <recommendedName>
        <fullName evidence="3">Activator of Hsp90 ATPase AHSA1-like N-terminal domain-containing protein</fullName>
    </recommendedName>
</protein>
<dbReference type="InterPro" id="IPR013538">
    <property type="entry name" value="ASHA1/2-like_C"/>
</dbReference>
<feature type="domain" description="Activator of Hsp90 ATPase AHSA1-like N-terminal" evidence="3">
    <location>
        <begin position="13"/>
        <end position="147"/>
    </location>
</feature>
<feature type="compositionally biased region" description="Low complexity" evidence="2">
    <location>
        <begin position="177"/>
        <end position="201"/>
    </location>
</feature>
<dbReference type="HOGENOM" id="CLU_049046_1_0_1"/>
<dbReference type="eggNOG" id="KOG2936">
    <property type="taxonomic scope" value="Eukaryota"/>
</dbReference>
<feature type="compositionally biased region" description="Polar residues" evidence="2">
    <location>
        <begin position="162"/>
        <end position="176"/>
    </location>
</feature>
<sequence>MVVHNPNNWHYVEKNCIDWTRQYFKDNLTNVEAESDDKVQNVHISNVTSIEGDSVVSQKRGKVSTLFDLKLVLAYTGNINDLEVKGSITIPEIAYDSEEDDYQFQISVFSEDSKNSAIKEVIRQKLIPKLRKIFLQFGKDLISTHASDIQLPADQVKSELTKANQVKSSSSSNLPATSESSKQTSTGSSSSSKTTSTSSSSNVPKYNTSTLHLEPVFNTTAEQLFITFLEKNRVGAWTRANPDFNGDFLKENANFNLFGGNVSGKITKLIPNESIEQEWRLNSWKSGHFAKLIIGFHQGDSETKLDVLFKGIPIGEEDQVRGNFEDYYIKAIKLTFGFGAVL</sequence>
<organism evidence="4 5">
    <name type="scientific">Wickerhamomyces ciferrii (strain ATCC 14091 / BCRC 22168 / CBS 111 / JCM 3599 / NBRC 0793 / NRRL Y-1031 F-60-10)</name>
    <name type="common">Yeast</name>
    <name type="synonym">Pichia ciferrii</name>
    <dbReference type="NCBI Taxonomy" id="1206466"/>
    <lineage>
        <taxon>Eukaryota</taxon>
        <taxon>Fungi</taxon>
        <taxon>Dikarya</taxon>
        <taxon>Ascomycota</taxon>
        <taxon>Saccharomycotina</taxon>
        <taxon>Saccharomycetes</taxon>
        <taxon>Phaffomycetales</taxon>
        <taxon>Wickerhamomycetaceae</taxon>
        <taxon>Wickerhamomyces</taxon>
    </lineage>
</organism>
<dbReference type="SUPFAM" id="SSF55961">
    <property type="entry name" value="Bet v1-like"/>
    <property type="match status" value="1"/>
</dbReference>
<keyword evidence="5" id="KW-1185">Reference proteome</keyword>
<dbReference type="AlphaFoldDB" id="K0L023"/>
<evidence type="ECO:0000313" key="5">
    <source>
        <dbReference type="Proteomes" id="UP000009328"/>
    </source>
</evidence>
<dbReference type="FunCoup" id="K0L023">
    <property type="interactions" value="1369"/>
</dbReference>
<name>K0L023_WICCF</name>
<evidence type="ECO:0000256" key="2">
    <source>
        <dbReference type="SAM" id="MobiDB-lite"/>
    </source>
</evidence>
<dbReference type="Pfam" id="PF09229">
    <property type="entry name" value="Aha1_N"/>
    <property type="match status" value="1"/>
</dbReference>
<dbReference type="GO" id="GO:0006457">
    <property type="term" value="P:protein folding"/>
    <property type="evidence" value="ECO:0007669"/>
    <property type="project" value="TreeGrafter"/>
</dbReference>
<reference evidence="4 5" key="1">
    <citation type="journal article" date="2012" name="Eukaryot. Cell">
        <title>Draft genome sequence of Wickerhamomyces ciferrii NRRL Y-1031 F-60-10.</title>
        <authorList>
            <person name="Schneider J."/>
            <person name="Andrea H."/>
            <person name="Blom J."/>
            <person name="Jaenicke S."/>
            <person name="Ruckert C."/>
            <person name="Schorsch C."/>
            <person name="Szczepanowski R."/>
            <person name="Farwick M."/>
            <person name="Goesmann A."/>
            <person name="Puhler A."/>
            <person name="Schaffer S."/>
            <person name="Tauch A."/>
            <person name="Kohler T."/>
            <person name="Brinkrolf K."/>
        </authorList>
    </citation>
    <scope>NUCLEOTIDE SEQUENCE [LARGE SCALE GENOMIC DNA]</scope>
    <source>
        <strain evidence="5">ATCC 14091 / BCRC 22168 / CBS 111 / JCM 3599 / NBRC 0793 / NRRL Y-1031 F-60-10</strain>
    </source>
</reference>
<dbReference type="PANTHER" id="PTHR13009:SF22">
    <property type="entry name" value="LD43819P"/>
    <property type="match status" value="1"/>
</dbReference>
<evidence type="ECO:0000259" key="3">
    <source>
        <dbReference type="SMART" id="SM01000"/>
    </source>
</evidence>
<proteinExistence type="inferred from homology"/>
<evidence type="ECO:0000256" key="1">
    <source>
        <dbReference type="ARBA" id="ARBA00006817"/>
    </source>
</evidence>
<dbReference type="GO" id="GO:0001671">
    <property type="term" value="F:ATPase activator activity"/>
    <property type="evidence" value="ECO:0007669"/>
    <property type="project" value="InterPro"/>
</dbReference>
<dbReference type="Pfam" id="PF08327">
    <property type="entry name" value="AHSA1"/>
    <property type="match status" value="1"/>
</dbReference>
<dbReference type="InterPro" id="IPR036338">
    <property type="entry name" value="Aha1"/>
</dbReference>
<dbReference type="Gene3D" id="3.15.10.20">
    <property type="entry name" value="Activator of Hsp90 ATPase Aha1, N-terminal domain"/>
    <property type="match status" value="1"/>
</dbReference>
<dbReference type="Gene3D" id="3.30.530.20">
    <property type="match status" value="1"/>
</dbReference>
<dbReference type="EMBL" id="CAIF01000266">
    <property type="protein sequence ID" value="CCH46738.1"/>
    <property type="molecule type" value="Genomic_DNA"/>
</dbReference>